<proteinExistence type="predicted"/>
<keyword evidence="2" id="KW-1185">Reference proteome</keyword>
<accession>A0AAW1M5L3</accession>
<evidence type="ECO:0000313" key="2">
    <source>
        <dbReference type="Proteomes" id="UP001458880"/>
    </source>
</evidence>
<evidence type="ECO:0000313" key="1">
    <source>
        <dbReference type="EMBL" id="KAK9744096.1"/>
    </source>
</evidence>
<dbReference type="PANTHER" id="PTHR11439:SF483">
    <property type="entry name" value="PEPTIDE SYNTHASE GLIP-LIKE, PUTATIVE (AFU_ORTHOLOGUE AFUA_3G12920)-RELATED"/>
    <property type="match status" value="1"/>
</dbReference>
<dbReference type="Proteomes" id="UP001458880">
    <property type="component" value="Unassembled WGS sequence"/>
</dbReference>
<name>A0AAW1M5L3_POPJA</name>
<comment type="caution">
    <text evidence="1">The sequence shown here is derived from an EMBL/GenBank/DDBJ whole genome shotgun (WGS) entry which is preliminary data.</text>
</comment>
<sequence length="326" mass="34549">MADSNPISLPIEAGWTSGDSPAAADSDAYREMIATRPDLAYAVNVASRAQAAPIEAHVQLVKRILRYLKGTINDGIQFKKTLYTTIGAYSDADHAGDKLTRRSTSGMLMKNKTNIKTLSHSLLGHHSHVTMKHIWTLALLVLSLCSFSESKSLTKRQINVEAHIEPGHGEHHQDVWRDKKKVEAKFGIKNALLGFVFNKINSFIDQKTHWVDQLDKTNIAKNKAQGIYPPKDPVISLTGIITETVGQKLQAAGPLIGVVVQKLTSSSGGLLGGGSAHSAPAPAPAVPVADHSSASAGFGIGNLIGSLTAVKGFGSGGGHAGGYIGR</sequence>
<protein>
    <submittedName>
        <fullName evidence="1">Uncharacterized protein</fullName>
    </submittedName>
</protein>
<dbReference type="AlphaFoldDB" id="A0AAW1M5L3"/>
<gene>
    <name evidence="1" type="ORF">QE152_g8054</name>
</gene>
<dbReference type="PANTHER" id="PTHR11439">
    <property type="entry name" value="GAG-POL-RELATED RETROTRANSPOSON"/>
    <property type="match status" value="1"/>
</dbReference>
<dbReference type="EMBL" id="JASPKY010000062">
    <property type="protein sequence ID" value="KAK9744096.1"/>
    <property type="molecule type" value="Genomic_DNA"/>
</dbReference>
<reference evidence="1 2" key="1">
    <citation type="journal article" date="2024" name="BMC Genomics">
        <title>De novo assembly and annotation of Popillia japonica's genome with initial clues to its potential as an invasive pest.</title>
        <authorList>
            <person name="Cucini C."/>
            <person name="Boschi S."/>
            <person name="Funari R."/>
            <person name="Cardaioli E."/>
            <person name="Iannotti N."/>
            <person name="Marturano G."/>
            <person name="Paoli F."/>
            <person name="Bruttini M."/>
            <person name="Carapelli A."/>
            <person name="Frati F."/>
            <person name="Nardi F."/>
        </authorList>
    </citation>
    <scope>NUCLEOTIDE SEQUENCE [LARGE SCALE GENOMIC DNA]</scope>
    <source>
        <strain evidence="1">DMR45628</strain>
    </source>
</reference>
<organism evidence="1 2">
    <name type="scientific">Popillia japonica</name>
    <name type="common">Japanese beetle</name>
    <dbReference type="NCBI Taxonomy" id="7064"/>
    <lineage>
        <taxon>Eukaryota</taxon>
        <taxon>Metazoa</taxon>
        <taxon>Ecdysozoa</taxon>
        <taxon>Arthropoda</taxon>
        <taxon>Hexapoda</taxon>
        <taxon>Insecta</taxon>
        <taxon>Pterygota</taxon>
        <taxon>Neoptera</taxon>
        <taxon>Endopterygota</taxon>
        <taxon>Coleoptera</taxon>
        <taxon>Polyphaga</taxon>
        <taxon>Scarabaeiformia</taxon>
        <taxon>Scarabaeidae</taxon>
        <taxon>Rutelinae</taxon>
        <taxon>Popillia</taxon>
    </lineage>
</organism>